<evidence type="ECO:0000256" key="3">
    <source>
        <dbReference type="ARBA" id="ARBA00023015"/>
    </source>
</evidence>
<evidence type="ECO:0000256" key="2">
    <source>
        <dbReference type="ARBA" id="ARBA00022833"/>
    </source>
</evidence>
<dbReference type="Proteomes" id="UP001358417">
    <property type="component" value="Unassembled WGS sequence"/>
</dbReference>
<protein>
    <recommendedName>
        <fullName evidence="8">Xylanolytic transcriptional activator regulatory domain-containing protein</fullName>
    </recommendedName>
</protein>
<dbReference type="GO" id="GO:0006351">
    <property type="term" value="P:DNA-templated transcription"/>
    <property type="evidence" value="ECO:0007669"/>
    <property type="project" value="InterPro"/>
</dbReference>
<evidence type="ECO:0000313" key="9">
    <source>
        <dbReference type="EMBL" id="KAK5048936.1"/>
    </source>
</evidence>
<feature type="region of interest" description="Disordered" evidence="7">
    <location>
        <begin position="564"/>
        <end position="586"/>
    </location>
</feature>
<keyword evidence="5" id="KW-0804">Transcription</keyword>
<keyword evidence="1" id="KW-0479">Metal-binding</keyword>
<keyword evidence="10" id="KW-1185">Reference proteome</keyword>
<comment type="caution">
    <text evidence="9">The sequence shown here is derived from an EMBL/GenBank/DDBJ whole genome shotgun (WGS) entry which is preliminary data.</text>
</comment>
<evidence type="ECO:0000313" key="10">
    <source>
        <dbReference type="Proteomes" id="UP001358417"/>
    </source>
</evidence>
<evidence type="ECO:0000256" key="4">
    <source>
        <dbReference type="ARBA" id="ARBA00023125"/>
    </source>
</evidence>
<dbReference type="EMBL" id="JAVRRD010000020">
    <property type="protein sequence ID" value="KAK5048936.1"/>
    <property type="molecule type" value="Genomic_DNA"/>
</dbReference>
<keyword evidence="6" id="KW-0539">Nucleus</keyword>
<name>A0AAV9N3L2_9EURO</name>
<dbReference type="GO" id="GO:0008270">
    <property type="term" value="F:zinc ion binding"/>
    <property type="evidence" value="ECO:0007669"/>
    <property type="project" value="InterPro"/>
</dbReference>
<keyword evidence="4" id="KW-0238">DNA-binding</keyword>
<dbReference type="PANTHER" id="PTHR31313">
    <property type="entry name" value="TY1 ENHANCER ACTIVATOR"/>
    <property type="match status" value="1"/>
</dbReference>
<dbReference type="Pfam" id="PF04082">
    <property type="entry name" value="Fungal_trans"/>
    <property type="match status" value="1"/>
</dbReference>
<proteinExistence type="predicted"/>
<dbReference type="RefSeq" id="XP_064704141.1">
    <property type="nucleotide sequence ID" value="XM_064848927.1"/>
</dbReference>
<keyword evidence="3" id="KW-0805">Transcription regulation</keyword>
<evidence type="ECO:0000256" key="6">
    <source>
        <dbReference type="ARBA" id="ARBA00023242"/>
    </source>
</evidence>
<evidence type="ECO:0000259" key="8">
    <source>
        <dbReference type="SMART" id="SM00906"/>
    </source>
</evidence>
<evidence type="ECO:0000256" key="5">
    <source>
        <dbReference type="ARBA" id="ARBA00023163"/>
    </source>
</evidence>
<sequence>MLVRHAEKRVKSVMAVGHVRDALGLAEATKKTVELDRLLEMFKSASDSEALELVRSLRNGVDITATPLSDGEDTTQSNWVSRDRTLDESVSPTLSAIPSVHPLFGLLQPFDLAPNRLEFRGSEKVCWTTVTQDREIIDHLLSLYFTHHHPICPVIPESLVRDDLASGKTTYCSPALLNAMLAVGCSLLGFSHELNPSGKNWPTVEAFTGEAEKLLAAHPKPNLTGIAALCLLAMLENLQLHDQRCYRFSGRASCMALFLGLHMEIVSDRYSTMVDHREATLAYVRLQLFWICFQVDQMVSMNTGWQPQIVLDETDARFATINELCDARALLPTSQTRPELHVDVMREAYMLQMVRLARIVNTTLLESKYLSFDNKKFDIENWGRRYSAWYTALPIDLSMNENASAHVMMMHMWFHGSLIQSFRPVLTRGLQETTIAHRVCEEAAHTINSLLIHYRKLYGLRGFNAILCRALLDAYTIHLHRFPVSFQNLRGIIEMFEELSMHQEWAKAWLEKLVHETRLSTAAAAGAAEALFDGKPPALPLATTAQTSLLAQIDMKAQELVGENVSQSGKNNQQQNLSPIPPRPYRRRHEYFFSPFARQ</sequence>
<gene>
    <name evidence="9" type="ORF">LTR84_005357</name>
</gene>
<accession>A0AAV9N3L2</accession>
<organism evidence="9 10">
    <name type="scientific">Exophiala bonariae</name>
    <dbReference type="NCBI Taxonomy" id="1690606"/>
    <lineage>
        <taxon>Eukaryota</taxon>
        <taxon>Fungi</taxon>
        <taxon>Dikarya</taxon>
        <taxon>Ascomycota</taxon>
        <taxon>Pezizomycotina</taxon>
        <taxon>Eurotiomycetes</taxon>
        <taxon>Chaetothyriomycetidae</taxon>
        <taxon>Chaetothyriales</taxon>
        <taxon>Herpotrichiellaceae</taxon>
        <taxon>Exophiala</taxon>
    </lineage>
</organism>
<dbReference type="CDD" id="cd12148">
    <property type="entry name" value="fungal_TF_MHR"/>
    <property type="match status" value="1"/>
</dbReference>
<dbReference type="PANTHER" id="PTHR31313:SF79">
    <property type="entry name" value="C6 FINGER DOMAIN-CONTAINING PROTEIN"/>
    <property type="match status" value="1"/>
</dbReference>
<dbReference type="SMART" id="SM00906">
    <property type="entry name" value="Fungal_trans"/>
    <property type="match status" value="1"/>
</dbReference>
<dbReference type="InterPro" id="IPR051615">
    <property type="entry name" value="Transcr_Regulatory_Elem"/>
</dbReference>
<dbReference type="GeneID" id="89973534"/>
<dbReference type="AlphaFoldDB" id="A0AAV9N3L2"/>
<evidence type="ECO:0000256" key="1">
    <source>
        <dbReference type="ARBA" id="ARBA00022723"/>
    </source>
</evidence>
<evidence type="ECO:0000256" key="7">
    <source>
        <dbReference type="SAM" id="MobiDB-lite"/>
    </source>
</evidence>
<feature type="compositionally biased region" description="Polar residues" evidence="7">
    <location>
        <begin position="564"/>
        <end position="578"/>
    </location>
</feature>
<dbReference type="InterPro" id="IPR007219">
    <property type="entry name" value="XnlR_reg_dom"/>
</dbReference>
<feature type="domain" description="Xylanolytic transcriptional activator regulatory" evidence="8">
    <location>
        <begin position="245"/>
        <end position="324"/>
    </location>
</feature>
<dbReference type="GO" id="GO:0003677">
    <property type="term" value="F:DNA binding"/>
    <property type="evidence" value="ECO:0007669"/>
    <property type="project" value="UniProtKB-KW"/>
</dbReference>
<keyword evidence="2" id="KW-0862">Zinc</keyword>
<reference evidence="9 10" key="1">
    <citation type="submission" date="2023-08" db="EMBL/GenBank/DDBJ databases">
        <title>Black Yeasts Isolated from many extreme environments.</title>
        <authorList>
            <person name="Coleine C."/>
            <person name="Stajich J.E."/>
            <person name="Selbmann L."/>
        </authorList>
    </citation>
    <scope>NUCLEOTIDE SEQUENCE [LARGE SCALE GENOMIC DNA]</scope>
    <source>
        <strain evidence="9 10">CCFEE 5792</strain>
    </source>
</reference>